<dbReference type="SUPFAM" id="SSF51445">
    <property type="entry name" value="(Trans)glycosidases"/>
    <property type="match status" value="1"/>
</dbReference>
<reference evidence="4" key="1">
    <citation type="submission" date="2017-08" db="EMBL/GenBank/DDBJ databases">
        <title>Draft genome sequence of Lactococcus sp. strain Rs-Y01, isolated from the gut of the lower termite Reticulitermes speratus.</title>
        <authorList>
            <person name="Ohkuma M."/>
            <person name="Yuki M."/>
        </authorList>
    </citation>
    <scope>NUCLEOTIDE SEQUENCE [LARGE SCALE GENOMIC DNA]</scope>
    <source>
        <strain evidence="4">Rs-Y01</strain>
    </source>
</reference>
<sequence>MFRRLGLSVYPDNSVFEEDLAYISFAQMQGFERIFMSMLEVTEGKQAVATKFSKIITAAKKLGYEVILDIAPNIFDELGISYDDLSFFAELGADGLRLDAGFDGNKEATLSFNPHGLIIELNMSNDVAYLDNILTYEANKPFIYGCHNFYPQAGSALPLDFFNACSKRFKKYGIRTAAFVSSQVATGGPWDINDGLPTLEMHRQLPIEVQAKHLFATGLIDDVIIGNAYASEEELIALGQLNRYQIEFTLDFLPTVNPIEREIALDNQHFRRGDITSQMVRSTQVRKAYKESNPKHDHDSIFQRGDIVIGNDEFGKYKNELQIVLTPHSDTRKNKIGSIKETELVLLDYVLPWTKFRFK</sequence>
<dbReference type="InterPro" id="IPR043894">
    <property type="entry name" value="MupG_C"/>
</dbReference>
<dbReference type="SUPFAM" id="SSF50891">
    <property type="entry name" value="Cyclophilin-like"/>
    <property type="match status" value="1"/>
</dbReference>
<comment type="caution">
    <text evidence="3">The sequence shown here is derived from an EMBL/GenBank/DDBJ whole genome shotgun (WGS) entry which is preliminary data.</text>
</comment>
<evidence type="ECO:0000313" key="4">
    <source>
        <dbReference type="Proteomes" id="UP000218689"/>
    </source>
</evidence>
<accession>A0A224X541</accession>
<dbReference type="InterPro" id="IPR017853">
    <property type="entry name" value="GH"/>
</dbReference>
<dbReference type="InterPro" id="IPR013785">
    <property type="entry name" value="Aldolase_TIM"/>
</dbReference>
<dbReference type="PANTHER" id="PTHR38435">
    <property type="match status" value="1"/>
</dbReference>
<dbReference type="Gene3D" id="3.20.20.70">
    <property type="entry name" value="Aldolase class I"/>
    <property type="match status" value="1"/>
</dbReference>
<feature type="domain" description="6-phospho-N-acetylmuramidase N-terminal" evidence="2">
    <location>
        <begin position="5"/>
        <end position="239"/>
    </location>
</feature>
<feature type="domain" description="6-phospho-N-acetylmuramidase C-terminal" evidence="1">
    <location>
        <begin position="246"/>
        <end position="359"/>
    </location>
</feature>
<dbReference type="Pfam" id="PF19200">
    <property type="entry name" value="MupG_N"/>
    <property type="match status" value="1"/>
</dbReference>
<evidence type="ECO:0000259" key="2">
    <source>
        <dbReference type="Pfam" id="PF19200"/>
    </source>
</evidence>
<dbReference type="OrthoDB" id="5809921at2"/>
<evidence type="ECO:0000259" key="1">
    <source>
        <dbReference type="Pfam" id="PF05913"/>
    </source>
</evidence>
<dbReference type="CDD" id="cd00551">
    <property type="entry name" value="AmyAc_family"/>
    <property type="match status" value="1"/>
</dbReference>
<name>A0A224X541_9LACT</name>
<gene>
    <name evidence="3" type="ORF">RsY01_1359</name>
</gene>
<dbReference type="InterPro" id="IPR008589">
    <property type="entry name" value="MupG"/>
</dbReference>
<dbReference type="EMBL" id="BEDT01000003">
    <property type="protein sequence ID" value="GAX47756.1"/>
    <property type="molecule type" value="Genomic_DNA"/>
</dbReference>
<dbReference type="InterPro" id="IPR029000">
    <property type="entry name" value="Cyclophilin-like_dom_sf"/>
</dbReference>
<protein>
    <recommendedName>
        <fullName evidence="5">PTS-associated protein</fullName>
    </recommendedName>
</protein>
<dbReference type="Gene3D" id="2.40.100.10">
    <property type="entry name" value="Cyclophilin-like"/>
    <property type="match status" value="1"/>
</dbReference>
<dbReference type="InterPro" id="IPR043797">
    <property type="entry name" value="MupG_N"/>
</dbReference>
<evidence type="ECO:0000313" key="3">
    <source>
        <dbReference type="EMBL" id="GAX47756.1"/>
    </source>
</evidence>
<dbReference type="PANTHER" id="PTHR38435:SF1">
    <property type="entry name" value="DUF871 DOMAIN-CONTAINING PROTEIN"/>
    <property type="match status" value="1"/>
</dbReference>
<keyword evidence="4" id="KW-1185">Reference proteome</keyword>
<proteinExistence type="predicted"/>
<dbReference type="RefSeq" id="WP_094784802.1">
    <property type="nucleotide sequence ID" value="NZ_BEDT01000003.1"/>
</dbReference>
<evidence type="ECO:0008006" key="5">
    <source>
        <dbReference type="Google" id="ProtNLM"/>
    </source>
</evidence>
<organism evidence="3 4">
    <name type="scientific">Pseudolactococcus reticulitermitis</name>
    <dbReference type="NCBI Taxonomy" id="2025039"/>
    <lineage>
        <taxon>Bacteria</taxon>
        <taxon>Bacillati</taxon>
        <taxon>Bacillota</taxon>
        <taxon>Bacilli</taxon>
        <taxon>Lactobacillales</taxon>
        <taxon>Streptococcaceae</taxon>
        <taxon>Pseudolactococcus</taxon>
    </lineage>
</organism>
<dbReference type="AlphaFoldDB" id="A0A224X541"/>
<dbReference type="Pfam" id="PF05913">
    <property type="entry name" value="MupG_C"/>
    <property type="match status" value="1"/>
</dbReference>
<dbReference type="Proteomes" id="UP000218689">
    <property type="component" value="Unassembled WGS sequence"/>
</dbReference>